<dbReference type="Proteomes" id="UP000027265">
    <property type="component" value="Unassembled WGS sequence"/>
</dbReference>
<keyword evidence="1" id="KW-0175">Coiled coil</keyword>
<dbReference type="AlphaFoldDB" id="A0A067P944"/>
<dbReference type="EMBL" id="KL197761">
    <property type="protein sequence ID" value="KDQ50350.1"/>
    <property type="molecule type" value="Genomic_DNA"/>
</dbReference>
<dbReference type="InParanoid" id="A0A067P944"/>
<protein>
    <submittedName>
        <fullName evidence="3">Uncharacterized protein</fullName>
    </submittedName>
</protein>
<proteinExistence type="predicted"/>
<dbReference type="STRING" id="933084.A0A067P944"/>
<evidence type="ECO:0000256" key="2">
    <source>
        <dbReference type="SAM" id="MobiDB-lite"/>
    </source>
</evidence>
<accession>A0A067P944</accession>
<organism evidence="3 4">
    <name type="scientific">Jaapia argillacea MUCL 33604</name>
    <dbReference type="NCBI Taxonomy" id="933084"/>
    <lineage>
        <taxon>Eukaryota</taxon>
        <taxon>Fungi</taxon>
        <taxon>Dikarya</taxon>
        <taxon>Basidiomycota</taxon>
        <taxon>Agaricomycotina</taxon>
        <taxon>Agaricomycetes</taxon>
        <taxon>Agaricomycetidae</taxon>
        <taxon>Jaapiales</taxon>
        <taxon>Jaapiaceae</taxon>
        <taxon>Jaapia</taxon>
    </lineage>
</organism>
<evidence type="ECO:0000256" key="1">
    <source>
        <dbReference type="SAM" id="Coils"/>
    </source>
</evidence>
<feature type="region of interest" description="Disordered" evidence="2">
    <location>
        <begin position="1"/>
        <end position="38"/>
    </location>
</feature>
<name>A0A067P944_9AGAM</name>
<gene>
    <name evidence="3" type="ORF">JAAARDRAFT_200032</name>
</gene>
<evidence type="ECO:0000313" key="3">
    <source>
        <dbReference type="EMBL" id="KDQ50350.1"/>
    </source>
</evidence>
<dbReference type="OrthoDB" id="3246627at2759"/>
<dbReference type="HOGENOM" id="CLU_301887_0_0_1"/>
<sequence length="989" mass="113302">MGRRSAQQKAHSAQNLAKINNSGVDHENISPAPPEQSLSSEYLLRRRLHRECTRSADLRKQLRNEHDQKTRADATNQHLKQTLHTYHTEFQTVLEEHGDEVRVLRASLQKNALAMEEMNQRVGEAMEYAAYSEEALNKLAAEREIEASEAHRRREMFEREQLARREAMEREEIKRKDLLVAEEMLKRKMLDIEMVEHRERVAREDNHRREQEKRRLEEIAKEDRERRQWWSEMAEEEAHQRQWWFEMTERNTHQQAEMERETYQRLQQMISESMHAEYDRDVARLDEEYHLIEEASNRTLEEMEEDLEQKEEEIDELLTALEVARRRDDEARHQGDRSAEELNQLSEVLALTKSKLIQVKKENKALRMHKHCTASCIEAALQKGLDKGKQIMENSKTLKLKEKGVFTESARALIRDLAKHGVPSSRIDSTIHVFAAAMGVAVEGHVSERTVNQVILEGGVASMIQVVEEVHVAEAIALSGDGSTLRSQNVESKHVLLPARSYEPVNSDSPPKPGPRFVNRSLGIMPSIDHKSETQFQGWKDAVCDMYELYNQTPNGKQYPINPAEFAANIAGMCSDHAADQKKLARFIEQWKKKCLREIAGEQLLLEMELPELMEFLFRESERNIKSIGGIERWEALPEEERIKQNKETYKRTCQELGEESFAKLTDTERKTLETFVWGGCCMHKAMNATKGGYQKMSLAWGVANLDGPVKLMNKDNAAAAAKGGETAAKERAEEVSQGGAFKALSLAGLVFHNNKDDKKGHQDNVKLHGQASMATNILNFPDTSNTRYQSYEHAAEEVVINREFYVSYLHFIGEKKGNGELNHMEANVLKAFEDVPTLTEMVVLVLYSQAISQPYMRFVRKSDQELTNLLDLGPLHDQVKIHCQQIVDNPEILLSPDATYVHGALDGQQWHRPEAIYAAIRMMPNLPDLRTMVVAFFKGALETWERFTTEFLPGGVIANLSEAQREKIFIKPTNDDNEGGLGIARIAK</sequence>
<evidence type="ECO:0000313" key="4">
    <source>
        <dbReference type="Proteomes" id="UP000027265"/>
    </source>
</evidence>
<feature type="coiled-coil region" evidence="1">
    <location>
        <begin position="293"/>
        <end position="327"/>
    </location>
</feature>
<reference evidence="4" key="1">
    <citation type="journal article" date="2014" name="Proc. Natl. Acad. Sci. U.S.A.">
        <title>Extensive sampling of basidiomycete genomes demonstrates inadequacy of the white-rot/brown-rot paradigm for wood decay fungi.</title>
        <authorList>
            <person name="Riley R."/>
            <person name="Salamov A.A."/>
            <person name="Brown D.W."/>
            <person name="Nagy L.G."/>
            <person name="Floudas D."/>
            <person name="Held B.W."/>
            <person name="Levasseur A."/>
            <person name="Lombard V."/>
            <person name="Morin E."/>
            <person name="Otillar R."/>
            <person name="Lindquist E.A."/>
            <person name="Sun H."/>
            <person name="LaButti K.M."/>
            <person name="Schmutz J."/>
            <person name="Jabbour D."/>
            <person name="Luo H."/>
            <person name="Baker S.E."/>
            <person name="Pisabarro A.G."/>
            <person name="Walton J.D."/>
            <person name="Blanchette R.A."/>
            <person name="Henrissat B."/>
            <person name="Martin F."/>
            <person name="Cullen D."/>
            <person name="Hibbett D.S."/>
            <person name="Grigoriev I.V."/>
        </authorList>
    </citation>
    <scope>NUCLEOTIDE SEQUENCE [LARGE SCALE GENOMIC DNA]</scope>
    <source>
        <strain evidence="4">MUCL 33604</strain>
    </source>
</reference>
<keyword evidence="4" id="KW-1185">Reference proteome</keyword>
<feature type="compositionally biased region" description="Polar residues" evidence="2">
    <location>
        <begin position="1"/>
        <end position="23"/>
    </location>
</feature>